<dbReference type="Pfam" id="PF00668">
    <property type="entry name" value="Condensation"/>
    <property type="match status" value="4"/>
</dbReference>
<dbReference type="InterPro" id="IPR006162">
    <property type="entry name" value="Ppantetheine_attach_site"/>
</dbReference>
<comment type="caution">
    <text evidence="5">The sequence shown here is derived from an EMBL/GenBank/DDBJ whole genome shotgun (WGS) entry which is preliminary data.</text>
</comment>
<dbReference type="NCBIfam" id="TIGR01733">
    <property type="entry name" value="AA-adenyl-dom"/>
    <property type="match status" value="3"/>
</dbReference>
<comment type="cofactor">
    <cofactor evidence="1">
        <name>pantetheine 4'-phosphate</name>
        <dbReference type="ChEBI" id="CHEBI:47942"/>
    </cofactor>
</comment>
<dbReference type="Pfam" id="PF00550">
    <property type="entry name" value="PP-binding"/>
    <property type="match status" value="3"/>
</dbReference>
<dbReference type="SUPFAM" id="SSF56801">
    <property type="entry name" value="Acetyl-CoA synthetase-like"/>
    <property type="match status" value="3"/>
</dbReference>
<dbReference type="InterPro" id="IPR020806">
    <property type="entry name" value="PKS_PP-bd"/>
</dbReference>
<evidence type="ECO:0000313" key="5">
    <source>
        <dbReference type="EMBL" id="MDD1015722.1"/>
    </source>
</evidence>
<dbReference type="Pfam" id="PF00501">
    <property type="entry name" value="AMP-binding"/>
    <property type="match status" value="3"/>
</dbReference>
<dbReference type="Gene3D" id="3.30.559.10">
    <property type="entry name" value="Chloramphenicol acetyltransferase-like domain"/>
    <property type="match status" value="4"/>
</dbReference>
<dbReference type="CDD" id="cd19531">
    <property type="entry name" value="LCL_NRPS-like"/>
    <property type="match status" value="1"/>
</dbReference>
<dbReference type="NCBIfam" id="NF003417">
    <property type="entry name" value="PRK04813.1"/>
    <property type="match status" value="3"/>
</dbReference>
<dbReference type="Gene3D" id="3.30.300.30">
    <property type="match status" value="3"/>
</dbReference>
<evidence type="ECO:0000313" key="6">
    <source>
        <dbReference type="Proteomes" id="UP001148184"/>
    </source>
</evidence>
<dbReference type="Pfam" id="PF00975">
    <property type="entry name" value="Thioesterase"/>
    <property type="match status" value="1"/>
</dbReference>
<dbReference type="SUPFAM" id="SSF47336">
    <property type="entry name" value="ACP-like"/>
    <property type="match status" value="3"/>
</dbReference>
<dbReference type="InterPro" id="IPR010060">
    <property type="entry name" value="NRPS_synth"/>
</dbReference>
<dbReference type="SMART" id="SM00823">
    <property type="entry name" value="PKS_PP"/>
    <property type="match status" value="2"/>
</dbReference>
<feature type="domain" description="Carrier" evidence="4">
    <location>
        <begin position="1024"/>
        <end position="1098"/>
    </location>
</feature>
<keyword evidence="2" id="KW-0596">Phosphopantetheine</keyword>
<dbReference type="InterPro" id="IPR029058">
    <property type="entry name" value="AB_hydrolase_fold"/>
</dbReference>
<dbReference type="InterPro" id="IPR023213">
    <property type="entry name" value="CAT-like_dom_sf"/>
</dbReference>
<dbReference type="InterPro" id="IPR001031">
    <property type="entry name" value="Thioesterase"/>
</dbReference>
<keyword evidence="6" id="KW-1185">Reference proteome</keyword>
<dbReference type="InterPro" id="IPR001242">
    <property type="entry name" value="Condensation_dom"/>
</dbReference>
<dbReference type="CDD" id="cd17649">
    <property type="entry name" value="A_NRPS_PvdJ-like"/>
    <property type="match status" value="2"/>
</dbReference>
<dbReference type="Pfam" id="PF13193">
    <property type="entry name" value="AMP-binding_C"/>
    <property type="match status" value="3"/>
</dbReference>
<dbReference type="PROSITE" id="PS00012">
    <property type="entry name" value="PHOSPHOPANTETHEINE"/>
    <property type="match status" value="2"/>
</dbReference>
<feature type="domain" description="Carrier" evidence="4">
    <location>
        <begin position="3583"/>
        <end position="3660"/>
    </location>
</feature>
<dbReference type="CDD" id="cd19543">
    <property type="entry name" value="DCL_NRPS"/>
    <property type="match status" value="2"/>
</dbReference>
<dbReference type="EMBL" id="JAMDGZ010000043">
    <property type="protein sequence ID" value="MDD1015722.1"/>
    <property type="molecule type" value="Genomic_DNA"/>
</dbReference>
<dbReference type="NCBIfam" id="TIGR01720">
    <property type="entry name" value="NRPS-para261"/>
    <property type="match status" value="1"/>
</dbReference>
<keyword evidence="3" id="KW-0597">Phosphoprotein</keyword>
<dbReference type="Proteomes" id="UP001148184">
    <property type="component" value="Unassembled WGS sequence"/>
</dbReference>
<protein>
    <submittedName>
        <fullName evidence="5">Amino acid adenylation domain-containing protein</fullName>
    </submittedName>
</protein>
<dbReference type="SUPFAM" id="SSF53474">
    <property type="entry name" value="alpha/beta-Hydrolases"/>
    <property type="match status" value="1"/>
</dbReference>
<proteinExistence type="predicted"/>
<sequence length="3935" mass="431886">MDAGVAARIAKRFITLPLDKRKLYLEKMLAEGVSPANLPIPETRAELVHIPLSYAQQRQWFLWQLEPQSPAYNLSMALRLHGEFDAAVLERCLNQLVARHESLRTRFVSDQQHTVQVIAPALHVPVVLSEQPCPQAERAALIKAFVNRQGQQLFDLATGPLLQVDLLRLADDDQVLVLTQHHIISDGVSLQILLKELIQLYAGAVQGQAPSLEPLPIQYADYAIWQRHWMEAGELERQLSYWKAHLGDEQPVLELPTDHPRPALQSLRGGQHSVQLDAGLSRGLQQLAQAENATLFMVLLAALQLLLQRYSGQHDIRIGVPMANRNRVETEGLIGFFVNTQVLRGQVDEQDDFLALLRQARASVLGAQAHQDLPFEQLVDALQPARSLSRNALFQVMFNHQREAASDRSTPGLSLPGLRLEGLHQDNPTAQFDLTLDTFEHEGGLSATFNYAADLFEASSIERMAGHWQRLLQAIVATPRQRLGELAMIDPQEHQTVLQQGVEATPVAGADACVHQLIERQARRQPQQPAVLFEQQSLSFAALDRQANALAHRLRAQGVGADCRVGVALERGPQLLVAVLAVLKAGAAYLPLDSSYPRERLAYMVKDSGLVLLLTQSRLLAHLPASDGVQTLVLDALDDSFTDLADSAPAVHVEPDSLAYVIYTSGTTGQPKGVGVSHRALAMHCQAAARVYGLSAADCELQFASPSFDAAWEQMFMPLICGARIVLGDVGQWSAERLCEVIAEQQVTVLDLPPAYLLQQAAVLRELQRTVQVRVCILGGEGWDRHTLEALEVVRAEQLFNAYGPTEAVISPLIWRHDASDRFNGYAPIGQQVGQRSVLILDSSLNLLPAGHVGEIHLGGVGLARGYLNRPGLTAQSFIPDPYASKPGGRLYRTGDLGSRRADGVVEYRGRSDEQVKIRGLRIELGEIQTRLQAAPQVREALVLAQPGPSGQQLVAYVVAQHAPADPGQLRETLKQALKQDLPDYMVPAHLLFIEQLPLTSNGKLDRKALPLPDASQLQQAYVAPQSELEQRIAAIWQEVLKLERVGLSDNFFELGGDSIISIQVVSRARQAGIRFTPKELFQHQTVQGLASVAQLGEGGPLIDQRPASGTAELLPIQQVFFASNTPEPQHWNQSVLLKPASRLQVPVLQRALHALIEQHDALRLSFSQGAQGLRAEFKPAPAVEDVLWQVEADSLEAVEALGERAQRSLDLSEGPLLRALLINLADGEQRLLLVIHHLAVDGVSWRVLFEDLQSAYRQAQSGQVPTLPARTTSVQAWAEQLREYARSPALQAELGYWQGQLAGADGALPLDHPNGGRQNKLARSVHSQLDRDTTRRLLQQAPAAYRTQVNDLLLTALARVLTRWTGSDALLVQLEGHGREELFDGVDLTRTVGWFTSMFPVRLRPAEGLGDSLKQIKEQLRAIPNKGLGYGALRYLGDDQAQAALSELTQAQVTFNYLGQFDGSFDDSAALFRPTGEARGLEQSPEALLSEVLSINGQVYDGQLSLGWTFSGEQFDSVTIQRLADAYALELAALVEHCCQPQVHGVTPSDFPLARLNQAQLDSLPIPAAQLEDLYPLSPMQQGMLFHTLYEQGGGDYLNQMRLDIDGLDPQRFEQAWQAAVDAQEILRTGFVWQGELQQPLQLVQRQVQVPFTALDWRDHPQLPQALQSLAQSEYAKPFDMSVAPLLRLVLVRISASAYHLIYTNHHILLDGWSNSQLLGEVLQRYNGQAPAPRSGHYRDYIAWLQQRDAQATEQFWRTQLAKVQEPTRLSRSIAREPGQYSGHGNHYQWISAERTQALGDFARARKVTVNTLVQAAWLLLLQRYTGLDCVCFGATVSGRPAELKGVEQQIGLFINTLPVIAQPRPELSVEQWLQQVQACNLALREQEHTPLFDIQRWAGQGGEAQFDNILVFENYPVAEALQQSAADDLRFGEVGNYEQTNYPLTLSVNLGQTMALHYSFNQADFAEVSIERLARHLAALLETMMHSPEQLLSQLNHLGEEERQQLLVAFNDTATVYPLEQSIQHLIEAQVARTPQAPALLFGEQVLSYAQLNARANRLAHRLIEQGVGADVLVGIAAERSLEMVIGLLAVLKAGGAYVPLDPEYPQERLAYMFEDSGIALLLTQAPLRKQLPLPAGLNVLLLEDALDGYAEDNPEVAVDAENLAYVIYTSGSTGKPKGAGNRHAALTNRLCWMQQAYGLDARDTVLQKTPFSFDVSVWEFFWPLMTGARLAIAGPGDHRDPARLVSLIQQHEVSTLHFVPSMLQAFLLDEQVGQCTGLKRIVCSGEALPVDAQQQVFAKLPQAGLYNLYGPTEAAIDVTHWTCREEGADSVPIGEPIANLGTYVLSADLEPVAVGVIGELYLTGEGLARGYHRRPGLTAERFVASPFVAGERLYRTGDLARQRPDGVIEYAGRIDHQVKIRGLRIELGEIEARLLELAEVREAVVVAANGPRGTRLVGYLVASTAQEESRLLQHITAQLAVNLPEYMVPAQWVVLAQMPLSPNGKLDRKALPDPQAGAGATEYVAPHTALEQTLADIWAAVLELEQVSVNDNFFELGGDSIISIQVVSRARAAGIALSPKDIFQQRTIAKLALLAEQAGKLQPAVPALPTAVALHALSAQQVAALELDHERVSHLYRLSPMQQGMLFLSLNSDALYVNQLCLPIQGLDAERFKAAWIAVSQRHDALRTGFYWQDLDEPVQFVMEQLLLPIHELDWSQRSASSEQLQALADADRRLGFAMDCPPLQRLTLVRTGSNSHQLIWTYHHILLDGWSVSQLLAEVLAHYTGQALDPVVPYVDYIAWLQRQDPVASEAFWRTQLAGLPAPTYLANAQPVREGGAGYQAIYSHFGATHTQHFKDFAKAQQVTLNTLVQAAWLLLLSRYSGQQQVVFGATVAGRPVNLEHSQRMLGCFINTLPVIADVAAQAAVGDWLRELQDYNLGLRELEYTPLTDIQRWAGQPGQALFDTIIVFENHPVEQSLQRWSEESVSFGQSESAGLTNLPMDLMVTLEDGLVIEYAYLREFFDDAVADAIRQDMEGLLHALCANAKQRLGNLGLPRGAARPLLAGVVQAHEPLVHQLIGDQVQRQGMRPAVSSGGRQLSFRQLDDQANRLAQALLAQGVGAEVRVGIALPRSELTIVAMLAVLKAGGCYVPLDISHPAERLAYMMADSGMALLLCDSSLSPALAVPAGMRQVLLDRLGLNGFSDQAPQVSIDPEHLAYVIYTSGSTGQPKGVAVAYGPLSAHCRAIGELYAMSADDCELHFMSFAFDGAQERWLTALSHGARLVVRDDALWTPEETYQQLHAQGVSVAAFPPVYLQHLADHAERVGNPPAVRIYCFGGDAVAEASFERVKRTLAPQAIFNGYGPTETVVTPLLWRAGPQQRCEAAYAPIGSLVGQRSAHVLDADLNPLPPGIAGELYLGGHGVARGYLDRPGLSAERFVADPFNAGGRLYRTGDLVRERADGVFDYLGRIDHQVKIRGFRIELGEIEARLGEQDGVAEAVVVTHDSPLGKQLVAYLVASAPTAASGLCEQVRQALKATLPDYMVPAHLVLLERMPLSPNGKLDRKALPAPQVASERQYLAPHSELQWALAEIWQAVLKVERVGLNDNFYEMGGDSILSLQVVARSRSLKKLGFSLKLRDLVQKPTIAELTASDTPKAAGLLSLNSDAPGKPTLFCVHAGFGTVFDYEPLARRLDSHCKVLAIPCRMLFDATWRDVSLTAMARDYVALVRQRQAHGPYHLLGWSLGGTLASLMAAEFEGQGETVAFLGLVDGYVPGGAEALQVDNWQGDLQDFLDLLSPGLSQQLPTLAPAEAGVDFQALFQQLLAPLPAAQVQASRYLAMGPEELANLFVVARRLMGLSRALPACTAVQVPAHAWWTPGRQTERDALASQLGQAQLASQTIACGHFQIPRDERLLQALQQALEQTQALLLID</sequence>
<evidence type="ECO:0000256" key="3">
    <source>
        <dbReference type="ARBA" id="ARBA00022553"/>
    </source>
</evidence>
<dbReference type="Gene3D" id="3.30.559.30">
    <property type="entry name" value="Nonribosomal peptide synthetase, condensation domain"/>
    <property type="match status" value="4"/>
</dbReference>
<dbReference type="InterPro" id="IPR025110">
    <property type="entry name" value="AMP-bd_C"/>
</dbReference>
<dbReference type="PROSITE" id="PS00455">
    <property type="entry name" value="AMP_BINDING"/>
    <property type="match status" value="3"/>
</dbReference>
<dbReference type="SUPFAM" id="SSF52777">
    <property type="entry name" value="CoA-dependent acyltransferases"/>
    <property type="match status" value="8"/>
</dbReference>
<dbReference type="RefSeq" id="WP_273894420.1">
    <property type="nucleotide sequence ID" value="NZ_JAMDGU010000037.1"/>
</dbReference>
<dbReference type="Gene3D" id="3.40.50.980">
    <property type="match status" value="6"/>
</dbReference>
<evidence type="ECO:0000256" key="1">
    <source>
        <dbReference type="ARBA" id="ARBA00001957"/>
    </source>
</evidence>
<dbReference type="CDD" id="cd19534">
    <property type="entry name" value="E_NRPS"/>
    <property type="match status" value="1"/>
</dbReference>
<feature type="domain" description="Carrier" evidence="4">
    <location>
        <begin position="2528"/>
        <end position="2602"/>
    </location>
</feature>
<dbReference type="PANTHER" id="PTHR45398:SF1">
    <property type="entry name" value="ENZYME, PUTATIVE (JCVI)-RELATED"/>
    <property type="match status" value="1"/>
</dbReference>
<dbReference type="InterPro" id="IPR009081">
    <property type="entry name" value="PP-bd_ACP"/>
</dbReference>
<evidence type="ECO:0000259" key="4">
    <source>
        <dbReference type="PROSITE" id="PS50075"/>
    </source>
</evidence>
<accession>A0ABT5PC18</accession>
<dbReference type="InterPro" id="IPR010071">
    <property type="entry name" value="AA_adenyl_dom"/>
</dbReference>
<evidence type="ECO:0000256" key="2">
    <source>
        <dbReference type="ARBA" id="ARBA00022450"/>
    </source>
</evidence>
<dbReference type="InterPro" id="IPR045851">
    <property type="entry name" value="AMP-bd_C_sf"/>
</dbReference>
<dbReference type="PANTHER" id="PTHR45398">
    <property type="match status" value="1"/>
</dbReference>
<dbReference type="InterPro" id="IPR000873">
    <property type="entry name" value="AMP-dep_synth/lig_dom"/>
</dbReference>
<name>A0ABT5PC18_9PSED</name>
<dbReference type="Gene3D" id="2.30.38.10">
    <property type="entry name" value="Luciferase, Domain 3"/>
    <property type="match status" value="3"/>
</dbReference>
<dbReference type="InterPro" id="IPR036736">
    <property type="entry name" value="ACP-like_sf"/>
</dbReference>
<dbReference type="PROSITE" id="PS50075">
    <property type="entry name" value="CARRIER"/>
    <property type="match status" value="3"/>
</dbReference>
<dbReference type="Gene3D" id="3.40.50.1820">
    <property type="entry name" value="alpha/beta hydrolase"/>
    <property type="match status" value="1"/>
</dbReference>
<dbReference type="InterPro" id="IPR020845">
    <property type="entry name" value="AMP-binding_CS"/>
</dbReference>
<gene>
    <name evidence="5" type="ORF">M5G17_18770</name>
</gene>
<reference evidence="5 6" key="1">
    <citation type="submission" date="2022-05" db="EMBL/GenBank/DDBJ databases">
        <title>Novel Pseudomonas spp. Isolated from a Rainbow Trout Aquaculture Facility.</title>
        <authorList>
            <person name="Testerman T."/>
            <person name="Graf J."/>
        </authorList>
    </citation>
    <scope>NUCLEOTIDE SEQUENCE [LARGE SCALE GENOMIC DNA]</scope>
    <source>
        <strain evidence="5 6">ID1025</strain>
    </source>
</reference>
<dbReference type="Gene3D" id="1.10.1200.10">
    <property type="entry name" value="ACP-like"/>
    <property type="match status" value="3"/>
</dbReference>
<dbReference type="CDD" id="cd17646">
    <property type="entry name" value="A_NRPS_AB3403-like"/>
    <property type="match status" value="1"/>
</dbReference>
<organism evidence="5 6">
    <name type="scientific">Pseudomonas rubra</name>
    <dbReference type="NCBI Taxonomy" id="2942627"/>
    <lineage>
        <taxon>Bacteria</taxon>
        <taxon>Pseudomonadati</taxon>
        <taxon>Pseudomonadota</taxon>
        <taxon>Gammaproteobacteria</taxon>
        <taxon>Pseudomonadales</taxon>
        <taxon>Pseudomonadaceae</taxon>
        <taxon>Pseudomonas</taxon>
    </lineage>
</organism>